<dbReference type="EMBL" id="JACHXZ010000001">
    <property type="protein sequence ID" value="MBB3167168.1"/>
    <property type="molecule type" value="Genomic_DNA"/>
</dbReference>
<comment type="caution">
    <text evidence="1">The sequence shown here is derived from an EMBL/GenBank/DDBJ whole genome shotgun (WGS) entry which is preliminary data.</text>
</comment>
<proteinExistence type="predicted"/>
<accession>A0A839UNM3</accession>
<dbReference type="AlphaFoldDB" id="A0A839UNM3"/>
<sequence>MDGAKPMPGITIKAARTSWPKTAEGCPDTYHEVVTDEEGKFLLPADEHFSLFTFLGDSVYSWKVCAIVHDLSVTLWQSESVGIVTENDNTILKCDISKKQANADKGTVLCSRM</sequence>
<name>A0A839UNM3_9GAMM</name>
<protein>
    <submittedName>
        <fullName evidence="1">Uncharacterized protein</fullName>
    </submittedName>
</protein>
<dbReference type="Proteomes" id="UP000559987">
    <property type="component" value="Unassembled WGS sequence"/>
</dbReference>
<keyword evidence="2" id="KW-1185">Reference proteome</keyword>
<reference evidence="1 2" key="1">
    <citation type="submission" date="2020-08" db="EMBL/GenBank/DDBJ databases">
        <title>Genomic Encyclopedia of Type Strains, Phase III (KMG-III): the genomes of soil and plant-associated and newly described type strains.</title>
        <authorList>
            <person name="Whitman W."/>
        </authorList>
    </citation>
    <scope>NUCLEOTIDE SEQUENCE [LARGE SCALE GENOMIC DNA]</scope>
    <source>
        <strain evidence="1 2">CECT 8571</strain>
    </source>
</reference>
<gene>
    <name evidence="1" type="ORF">FHS30_000344</name>
</gene>
<organism evidence="1 2">
    <name type="scientific">Simiduia aestuariiviva</name>
    <dbReference type="NCBI Taxonomy" id="1510459"/>
    <lineage>
        <taxon>Bacteria</taxon>
        <taxon>Pseudomonadati</taxon>
        <taxon>Pseudomonadota</taxon>
        <taxon>Gammaproteobacteria</taxon>
        <taxon>Cellvibrionales</taxon>
        <taxon>Cellvibrionaceae</taxon>
        <taxon>Simiduia</taxon>
    </lineage>
</organism>
<evidence type="ECO:0000313" key="1">
    <source>
        <dbReference type="EMBL" id="MBB3167168.1"/>
    </source>
</evidence>
<evidence type="ECO:0000313" key="2">
    <source>
        <dbReference type="Proteomes" id="UP000559987"/>
    </source>
</evidence>